<dbReference type="AlphaFoldDB" id="A0A9W8Z3K5"/>
<keyword evidence="3" id="KW-1185">Reference proteome</keyword>
<keyword evidence="1" id="KW-0732">Signal</keyword>
<proteinExistence type="predicted"/>
<dbReference type="Proteomes" id="UP001140453">
    <property type="component" value="Unassembled WGS sequence"/>
</dbReference>
<accession>A0A9W8Z3K5</accession>
<dbReference type="Pfam" id="PF12296">
    <property type="entry name" value="HsbA"/>
    <property type="match status" value="1"/>
</dbReference>
<feature type="signal peptide" evidence="1">
    <location>
        <begin position="1"/>
        <end position="15"/>
    </location>
</feature>
<dbReference type="PANTHER" id="PTHR38123">
    <property type="entry name" value="CELL WALL SERINE-THREONINE-RICH GALACTOMANNOPROTEIN MP1 (AFU_ORTHOLOGUE AFUA_4G03240)"/>
    <property type="match status" value="1"/>
</dbReference>
<dbReference type="Gene3D" id="1.20.1280.140">
    <property type="match status" value="1"/>
</dbReference>
<dbReference type="InterPro" id="IPR021054">
    <property type="entry name" value="Cell_wall_mannoprotein_1"/>
</dbReference>
<sequence>MVNMRSLLVFGSVAAALPAISHRSPQDILASLQGIDTSVQGLQNAVTTWDGALLSALSIQSQASDVGSQIDTASQQAATEPVASDQDSQMILDFVNNNLIPDIQSTMSALTSRKSDFDADGISDLVASTLSSIQEKNTLTTSLVQMSSPAMQSAAQQAADTVNQAFADALTKFSA</sequence>
<comment type="caution">
    <text evidence="2">The sequence shown here is derived from an EMBL/GenBank/DDBJ whole genome shotgun (WGS) entry which is preliminary data.</text>
</comment>
<name>A0A9W8Z3K5_9PEZI</name>
<dbReference type="PANTHER" id="PTHR38123:SF1">
    <property type="entry name" value="HYDROPHOBIC SURFACE BINDING PROTEIN"/>
    <property type="match status" value="1"/>
</dbReference>
<reference evidence="2" key="1">
    <citation type="submission" date="2022-10" db="EMBL/GenBank/DDBJ databases">
        <title>Tapping the CABI collections for fungal endophytes: first genome assemblies for Collariella, Neodidymelliopsis, Ascochyta clinopodiicola, Didymella pomorum, Didymosphaeria variabile, Neocosmospora piperis and Neocucurbitaria cava.</title>
        <authorList>
            <person name="Hill R."/>
        </authorList>
    </citation>
    <scope>NUCLEOTIDE SEQUENCE</scope>
    <source>
        <strain evidence="2">IMI 355082</strain>
    </source>
</reference>
<evidence type="ECO:0000313" key="2">
    <source>
        <dbReference type="EMBL" id="KAJ4397043.1"/>
    </source>
</evidence>
<protein>
    <submittedName>
        <fullName evidence="2">Uncharacterized protein</fullName>
    </submittedName>
</protein>
<evidence type="ECO:0000256" key="1">
    <source>
        <dbReference type="SAM" id="SignalP"/>
    </source>
</evidence>
<organism evidence="2 3">
    <name type="scientific">Gnomoniopsis smithogilvyi</name>
    <dbReference type="NCBI Taxonomy" id="1191159"/>
    <lineage>
        <taxon>Eukaryota</taxon>
        <taxon>Fungi</taxon>
        <taxon>Dikarya</taxon>
        <taxon>Ascomycota</taxon>
        <taxon>Pezizomycotina</taxon>
        <taxon>Sordariomycetes</taxon>
        <taxon>Sordariomycetidae</taxon>
        <taxon>Diaporthales</taxon>
        <taxon>Gnomoniaceae</taxon>
        <taxon>Gnomoniopsis</taxon>
    </lineage>
</organism>
<gene>
    <name evidence="2" type="ORF">N0V93_001267</name>
</gene>
<evidence type="ECO:0000313" key="3">
    <source>
        <dbReference type="Proteomes" id="UP001140453"/>
    </source>
</evidence>
<dbReference type="EMBL" id="JAPEVB010000001">
    <property type="protein sequence ID" value="KAJ4397043.1"/>
    <property type="molecule type" value="Genomic_DNA"/>
</dbReference>
<feature type="chain" id="PRO_5040896173" evidence="1">
    <location>
        <begin position="16"/>
        <end position="175"/>
    </location>
</feature>
<dbReference type="GO" id="GO:0005576">
    <property type="term" value="C:extracellular region"/>
    <property type="evidence" value="ECO:0007669"/>
    <property type="project" value="TreeGrafter"/>
</dbReference>
<dbReference type="OrthoDB" id="3485059at2759"/>